<dbReference type="SUPFAM" id="SSF69304">
    <property type="entry name" value="Tricorn protease N-terminal domain"/>
    <property type="match status" value="1"/>
</dbReference>
<keyword evidence="4" id="KW-1185">Reference proteome</keyword>
<feature type="compositionally biased region" description="Basic and acidic residues" evidence="1">
    <location>
        <begin position="59"/>
        <end position="83"/>
    </location>
</feature>
<comment type="caution">
    <text evidence="3">The sequence shown here is derived from an EMBL/GenBank/DDBJ whole genome shotgun (WGS) entry which is preliminary data.</text>
</comment>
<gene>
    <name evidence="3" type="ORF">BKA05_002219</name>
</gene>
<dbReference type="Proteomes" id="UP000537326">
    <property type="component" value="Unassembled WGS sequence"/>
</dbReference>
<dbReference type="EMBL" id="JACBZI010000001">
    <property type="protein sequence ID" value="NYI10704.1"/>
    <property type="molecule type" value="Genomic_DNA"/>
</dbReference>
<feature type="region of interest" description="Disordered" evidence="1">
    <location>
        <begin position="54"/>
        <end position="93"/>
    </location>
</feature>
<feature type="region of interest" description="Disordered" evidence="1">
    <location>
        <begin position="1"/>
        <end position="25"/>
    </location>
</feature>
<feature type="chain" id="PRO_5031148384" description="WD40-like Beta Propeller Repeat" evidence="2">
    <location>
        <begin position="48"/>
        <end position="364"/>
    </location>
</feature>
<evidence type="ECO:0000313" key="4">
    <source>
        <dbReference type="Proteomes" id="UP000537326"/>
    </source>
</evidence>
<reference evidence="3 4" key="1">
    <citation type="submission" date="2020-07" db="EMBL/GenBank/DDBJ databases">
        <title>Sequencing the genomes of 1000 actinobacteria strains.</title>
        <authorList>
            <person name="Klenk H.-P."/>
        </authorList>
    </citation>
    <scope>NUCLEOTIDE SEQUENCE [LARGE SCALE GENOMIC DNA]</scope>
    <source>
        <strain evidence="3 4">DSM 18248</strain>
    </source>
</reference>
<evidence type="ECO:0000256" key="1">
    <source>
        <dbReference type="SAM" id="MobiDB-lite"/>
    </source>
</evidence>
<organism evidence="3 4">
    <name type="scientific">Nocardioides marinus</name>
    <dbReference type="NCBI Taxonomy" id="374514"/>
    <lineage>
        <taxon>Bacteria</taxon>
        <taxon>Bacillati</taxon>
        <taxon>Actinomycetota</taxon>
        <taxon>Actinomycetes</taxon>
        <taxon>Propionibacteriales</taxon>
        <taxon>Nocardioidaceae</taxon>
        <taxon>Nocardioides</taxon>
    </lineage>
</organism>
<proteinExistence type="predicted"/>
<feature type="region of interest" description="Disordered" evidence="1">
    <location>
        <begin position="131"/>
        <end position="159"/>
    </location>
</feature>
<sequence length="364" mass="38765">MSLFSRTPVPPTRHGRTGHTRPGRTGRSALAALAATTAAVATAVALAAVPADAGTDARGAADRTGARAETTRVDPARLERGPDAKAPYVDGRTIHDDGTATRVRGRWVQLLGTRPDGRYVVLVRRDGRDQVRAQTPGGGSRKILGDTHGAEPVLGSDGTTLVTGRFKTRPRRHTLLRAFDSTSGELLGTRKRRGYLNPLDADSSTVVYAGENGPVVAWDLAGGTGTRLSSRYGYRADLRNDRLVVFTDDPYDGGCTVLSLLSDPAQELWRSCDEAVRAISPDGSHVLTVFKLTDGLGPSQVHVRTADGVETGRYEVDGFFEHYLFEDGDTVLLGAVTRESSGTVRCDAGDCELASDLGKGAPWL</sequence>
<name>A0A7Z0C521_9ACTN</name>
<dbReference type="AlphaFoldDB" id="A0A7Z0C521"/>
<feature type="signal peptide" evidence="2">
    <location>
        <begin position="1"/>
        <end position="47"/>
    </location>
</feature>
<keyword evidence="2" id="KW-0732">Signal</keyword>
<dbReference type="RefSeq" id="WP_179531501.1">
    <property type="nucleotide sequence ID" value="NZ_BAAAPP010000005.1"/>
</dbReference>
<accession>A0A7Z0C521</accession>
<feature type="compositionally biased region" description="Basic residues" evidence="1">
    <location>
        <begin position="13"/>
        <end position="24"/>
    </location>
</feature>
<protein>
    <recommendedName>
        <fullName evidence="5">WD40-like Beta Propeller Repeat</fullName>
    </recommendedName>
</protein>
<evidence type="ECO:0000256" key="2">
    <source>
        <dbReference type="SAM" id="SignalP"/>
    </source>
</evidence>
<evidence type="ECO:0008006" key="5">
    <source>
        <dbReference type="Google" id="ProtNLM"/>
    </source>
</evidence>
<evidence type="ECO:0000313" key="3">
    <source>
        <dbReference type="EMBL" id="NYI10704.1"/>
    </source>
</evidence>